<keyword evidence="6" id="KW-1003">Cell membrane</keyword>
<feature type="transmembrane region" description="Helical" evidence="6">
    <location>
        <begin position="80"/>
        <end position="98"/>
    </location>
</feature>
<evidence type="ECO:0000256" key="2">
    <source>
        <dbReference type="ARBA" id="ARBA00009142"/>
    </source>
</evidence>
<dbReference type="EMBL" id="FWWT01000014">
    <property type="protein sequence ID" value="SMB87403.1"/>
    <property type="molecule type" value="Genomic_DNA"/>
</dbReference>
<proteinExistence type="inferred from homology"/>
<dbReference type="PANTHER" id="PTHR43701:SF13">
    <property type="entry name" value="MEMBRANE TRANSPORTER PROTEIN YRKJ-RELATED"/>
    <property type="match status" value="1"/>
</dbReference>
<evidence type="ECO:0000256" key="5">
    <source>
        <dbReference type="ARBA" id="ARBA00023136"/>
    </source>
</evidence>
<evidence type="ECO:0000256" key="6">
    <source>
        <dbReference type="RuleBase" id="RU363041"/>
    </source>
</evidence>
<comment type="subcellular location">
    <subcellularLocation>
        <location evidence="6">Cell membrane</location>
        <topology evidence="6">Multi-pass membrane protein</topology>
    </subcellularLocation>
    <subcellularLocation>
        <location evidence="1">Membrane</location>
        <topology evidence="1">Multi-pass membrane protein</topology>
    </subcellularLocation>
</comment>
<feature type="transmembrane region" description="Helical" evidence="6">
    <location>
        <begin position="176"/>
        <end position="195"/>
    </location>
</feature>
<dbReference type="STRING" id="656914.SAMN00017405_1689"/>
<accession>A0A1W1V254</accession>
<dbReference type="OrthoDB" id="9792581at2"/>
<protein>
    <recommendedName>
        <fullName evidence="6">Probable membrane transporter protein</fullName>
    </recommendedName>
</protein>
<evidence type="ECO:0000256" key="3">
    <source>
        <dbReference type="ARBA" id="ARBA00022692"/>
    </source>
</evidence>
<evidence type="ECO:0000256" key="4">
    <source>
        <dbReference type="ARBA" id="ARBA00022989"/>
    </source>
</evidence>
<feature type="transmembrane region" description="Helical" evidence="6">
    <location>
        <begin position="202"/>
        <end position="220"/>
    </location>
</feature>
<evidence type="ECO:0000313" key="8">
    <source>
        <dbReference type="Proteomes" id="UP000192731"/>
    </source>
</evidence>
<keyword evidence="5 6" id="KW-0472">Membrane</keyword>
<dbReference type="InterPro" id="IPR051598">
    <property type="entry name" value="TSUP/Inactive_protease-like"/>
</dbReference>
<dbReference type="PANTHER" id="PTHR43701">
    <property type="entry name" value="MEMBRANE TRANSPORTER PROTEIN MJ0441-RELATED"/>
    <property type="match status" value="1"/>
</dbReference>
<reference evidence="7 8" key="1">
    <citation type="submission" date="2017-04" db="EMBL/GenBank/DDBJ databases">
        <authorList>
            <person name="Afonso C.L."/>
            <person name="Miller P.J."/>
            <person name="Scott M.A."/>
            <person name="Spackman E."/>
            <person name="Goraichik I."/>
            <person name="Dimitrov K.M."/>
            <person name="Suarez D.L."/>
            <person name="Swayne D.E."/>
        </authorList>
    </citation>
    <scope>NUCLEOTIDE SEQUENCE [LARGE SCALE GENOMIC DNA]</scope>
    <source>
        <strain evidence="7 8">DSM 11270</strain>
    </source>
</reference>
<keyword evidence="4 6" id="KW-1133">Transmembrane helix</keyword>
<dbReference type="GO" id="GO:0005886">
    <property type="term" value="C:plasma membrane"/>
    <property type="evidence" value="ECO:0007669"/>
    <property type="project" value="UniProtKB-SubCell"/>
</dbReference>
<name>A0A1W1V254_DESTI</name>
<dbReference type="InterPro" id="IPR002781">
    <property type="entry name" value="TM_pro_TauE-like"/>
</dbReference>
<feature type="transmembrane region" description="Helical" evidence="6">
    <location>
        <begin position="104"/>
        <end position="123"/>
    </location>
</feature>
<gene>
    <name evidence="7" type="ORF">SAMN00017405_1689</name>
</gene>
<comment type="similarity">
    <text evidence="2 6">Belongs to the 4-toluene sulfonate uptake permease (TSUP) (TC 2.A.102) family.</text>
</comment>
<feature type="transmembrane region" description="Helical" evidence="6">
    <location>
        <begin position="7"/>
        <end position="30"/>
    </location>
</feature>
<dbReference type="RefSeq" id="WP_084052676.1">
    <property type="nucleotide sequence ID" value="NZ_FWWT01000014.1"/>
</dbReference>
<organism evidence="7 8">
    <name type="scientific">Desulfonispora thiosulfatigenes DSM 11270</name>
    <dbReference type="NCBI Taxonomy" id="656914"/>
    <lineage>
        <taxon>Bacteria</taxon>
        <taxon>Bacillati</taxon>
        <taxon>Bacillota</taxon>
        <taxon>Clostridia</taxon>
        <taxon>Eubacteriales</taxon>
        <taxon>Peptococcaceae</taxon>
        <taxon>Desulfonispora</taxon>
    </lineage>
</organism>
<evidence type="ECO:0000313" key="7">
    <source>
        <dbReference type="EMBL" id="SMB87403.1"/>
    </source>
</evidence>
<keyword evidence="8" id="KW-1185">Reference proteome</keyword>
<dbReference type="Proteomes" id="UP000192731">
    <property type="component" value="Unassembled WGS sequence"/>
</dbReference>
<dbReference type="AlphaFoldDB" id="A0A1W1V254"/>
<feature type="transmembrane region" description="Helical" evidence="6">
    <location>
        <begin position="144"/>
        <end position="170"/>
    </location>
</feature>
<evidence type="ECO:0000256" key="1">
    <source>
        <dbReference type="ARBA" id="ARBA00004141"/>
    </source>
</evidence>
<dbReference type="Pfam" id="PF01925">
    <property type="entry name" value="TauE"/>
    <property type="match status" value="1"/>
</dbReference>
<sequence>MDLFITILFIGFIGAFISGLVGIGGAIIIVPMLYFIPPLFGLTGLSMQESAAISIVQVLVATGTAALVHKSNKTVNTDLVMWMGSSIIVASFIGGMGSKYVDETTLQIVFASLALIAAIMMFIPKKEVNSEEVVFNKPLAVLSAAVVGILAGLIGAGGSFLLVPVMLYILKIPLRVTIGSSLGIVFFSAVAGFAGKVLTGQIMWFLSLAIIIGAIPGANLGSKISNKVPAKTLKLLLALLISGSAIKMWLNIL</sequence>
<keyword evidence="3 6" id="KW-0812">Transmembrane</keyword>
<feature type="transmembrane region" description="Helical" evidence="6">
    <location>
        <begin position="232"/>
        <end position="250"/>
    </location>
</feature>